<dbReference type="PROSITE" id="PS50894">
    <property type="entry name" value="HPT"/>
    <property type="match status" value="1"/>
</dbReference>
<dbReference type="InterPro" id="IPR036641">
    <property type="entry name" value="HPT_dom_sf"/>
</dbReference>
<evidence type="ECO:0000256" key="6">
    <source>
        <dbReference type="ARBA" id="ARBA00022679"/>
    </source>
</evidence>
<dbReference type="InterPro" id="IPR004358">
    <property type="entry name" value="Sig_transdc_His_kin-like_C"/>
</dbReference>
<dbReference type="FunFam" id="3.30.565.10:FF:000010">
    <property type="entry name" value="Sensor histidine kinase RcsC"/>
    <property type="match status" value="1"/>
</dbReference>
<dbReference type="SMART" id="SM00091">
    <property type="entry name" value="PAS"/>
    <property type="match status" value="7"/>
</dbReference>
<feature type="domain" description="PAS" evidence="21">
    <location>
        <begin position="272"/>
        <end position="346"/>
    </location>
</feature>
<dbReference type="CDD" id="cd00130">
    <property type="entry name" value="PAS"/>
    <property type="match status" value="4"/>
</dbReference>
<feature type="domain" description="PAS" evidence="21">
    <location>
        <begin position="909"/>
        <end position="967"/>
    </location>
</feature>
<feature type="modified residue" description="4-aspartylphosphate" evidence="17">
    <location>
        <position position="1343"/>
    </location>
</feature>
<dbReference type="InterPro" id="IPR008207">
    <property type="entry name" value="Sig_transdc_His_kin_Hpt_dom"/>
</dbReference>
<dbReference type="Gene3D" id="3.30.565.10">
    <property type="entry name" value="Histidine kinase-like ATPase, C-terminal domain"/>
    <property type="match status" value="1"/>
</dbReference>
<evidence type="ECO:0000256" key="15">
    <source>
        <dbReference type="ARBA" id="ARBA00068150"/>
    </source>
</evidence>
<feature type="domain" description="PAC" evidence="22">
    <location>
        <begin position="725"/>
        <end position="780"/>
    </location>
</feature>
<dbReference type="PROSITE" id="PS50112">
    <property type="entry name" value="PAS"/>
    <property type="match status" value="5"/>
</dbReference>
<dbReference type="PANTHER" id="PTHR45339">
    <property type="entry name" value="HYBRID SIGNAL TRANSDUCTION HISTIDINE KINASE J"/>
    <property type="match status" value="1"/>
</dbReference>
<dbReference type="InterPro" id="IPR005467">
    <property type="entry name" value="His_kinase_dom"/>
</dbReference>
<dbReference type="SUPFAM" id="SSF52172">
    <property type="entry name" value="CheY-like"/>
    <property type="match status" value="1"/>
</dbReference>
<gene>
    <name evidence="24" type="ORF">DP923_08865</name>
</gene>
<feature type="domain" description="PAS" evidence="21">
    <location>
        <begin position="655"/>
        <end position="726"/>
    </location>
</feature>
<evidence type="ECO:0000256" key="4">
    <source>
        <dbReference type="ARBA" id="ARBA00022475"/>
    </source>
</evidence>
<dbReference type="SUPFAM" id="SSF47384">
    <property type="entry name" value="Homodimeric domain of signal transducing histidine kinase"/>
    <property type="match status" value="1"/>
</dbReference>
<evidence type="ECO:0000256" key="18">
    <source>
        <dbReference type="SAM" id="Coils"/>
    </source>
</evidence>
<dbReference type="PROSITE" id="PS50110">
    <property type="entry name" value="RESPONSE_REGULATORY"/>
    <property type="match status" value="1"/>
</dbReference>
<keyword evidence="4" id="KW-1003">Cell membrane</keyword>
<protein>
    <recommendedName>
        <fullName evidence="15">Sensory/regulatory protein RpfC</fullName>
        <ecNumber evidence="3">2.7.13.3</ecNumber>
    </recommendedName>
</protein>
<keyword evidence="18" id="KW-0175">Coiled coil</keyword>
<evidence type="ECO:0000259" key="20">
    <source>
        <dbReference type="PROSITE" id="PS50110"/>
    </source>
</evidence>
<evidence type="ECO:0000256" key="13">
    <source>
        <dbReference type="ARBA" id="ARBA00023136"/>
    </source>
</evidence>
<evidence type="ECO:0000256" key="8">
    <source>
        <dbReference type="ARBA" id="ARBA00022741"/>
    </source>
</evidence>
<evidence type="ECO:0000256" key="1">
    <source>
        <dbReference type="ARBA" id="ARBA00000085"/>
    </source>
</evidence>
<dbReference type="Pfam" id="PF02518">
    <property type="entry name" value="HATPase_c"/>
    <property type="match status" value="1"/>
</dbReference>
<dbReference type="CDD" id="cd00082">
    <property type="entry name" value="HisKA"/>
    <property type="match status" value="1"/>
</dbReference>
<evidence type="ECO:0000256" key="10">
    <source>
        <dbReference type="ARBA" id="ARBA00022840"/>
    </source>
</evidence>
<dbReference type="SUPFAM" id="SSF55874">
    <property type="entry name" value="ATPase domain of HSP90 chaperone/DNA topoisomerase II/histidine kinase"/>
    <property type="match status" value="1"/>
</dbReference>
<evidence type="ECO:0000256" key="2">
    <source>
        <dbReference type="ARBA" id="ARBA00004651"/>
    </source>
</evidence>
<feature type="domain" description="PAC" evidence="22">
    <location>
        <begin position="856"/>
        <end position="908"/>
    </location>
</feature>
<dbReference type="InterPro" id="IPR001610">
    <property type="entry name" value="PAC"/>
</dbReference>
<evidence type="ECO:0000256" key="16">
    <source>
        <dbReference type="PROSITE-ProRule" id="PRU00110"/>
    </source>
</evidence>
<evidence type="ECO:0000256" key="7">
    <source>
        <dbReference type="ARBA" id="ARBA00022692"/>
    </source>
</evidence>
<dbReference type="EC" id="2.7.13.3" evidence="3"/>
<feature type="domain" description="Histidine kinase" evidence="19">
    <location>
        <begin position="1050"/>
        <end position="1271"/>
    </location>
</feature>
<dbReference type="Gene3D" id="3.30.450.20">
    <property type="entry name" value="PAS domain"/>
    <property type="match status" value="6"/>
</dbReference>
<feature type="domain" description="PAS" evidence="21">
    <location>
        <begin position="780"/>
        <end position="853"/>
    </location>
</feature>
<evidence type="ECO:0000256" key="11">
    <source>
        <dbReference type="ARBA" id="ARBA00022989"/>
    </source>
</evidence>
<dbReference type="InterPro" id="IPR000700">
    <property type="entry name" value="PAS-assoc_C"/>
</dbReference>
<evidence type="ECO:0000256" key="5">
    <source>
        <dbReference type="ARBA" id="ARBA00022553"/>
    </source>
</evidence>
<dbReference type="RefSeq" id="WP_112305458.1">
    <property type="nucleotide sequence ID" value="NZ_QMDV01000002.1"/>
</dbReference>
<keyword evidence="10" id="KW-0067">ATP-binding</keyword>
<dbReference type="NCBIfam" id="TIGR00229">
    <property type="entry name" value="sensory_box"/>
    <property type="match status" value="4"/>
</dbReference>
<keyword evidence="9" id="KW-0418">Kinase</keyword>
<evidence type="ECO:0000259" key="22">
    <source>
        <dbReference type="PROSITE" id="PS50113"/>
    </source>
</evidence>
<dbReference type="SUPFAM" id="SSF55785">
    <property type="entry name" value="PYP-like sensor domain (PAS domain)"/>
    <property type="match status" value="6"/>
</dbReference>
<comment type="subunit">
    <text evidence="14">At low DSF concentrations, interacts with RpfF.</text>
</comment>
<feature type="domain" description="PAS" evidence="21">
    <location>
        <begin position="535"/>
        <end position="605"/>
    </location>
</feature>
<dbReference type="SMART" id="SM00387">
    <property type="entry name" value="HATPase_c"/>
    <property type="match status" value="1"/>
</dbReference>
<dbReference type="Pfam" id="PF00512">
    <property type="entry name" value="HisKA"/>
    <property type="match status" value="1"/>
</dbReference>
<comment type="caution">
    <text evidence="24">The sequence shown here is derived from an EMBL/GenBank/DDBJ whole genome shotgun (WGS) entry which is preliminary data.</text>
</comment>
<evidence type="ECO:0000259" key="21">
    <source>
        <dbReference type="PROSITE" id="PS50112"/>
    </source>
</evidence>
<dbReference type="FunFam" id="1.10.287.130:FF:000002">
    <property type="entry name" value="Two-component osmosensing histidine kinase"/>
    <property type="match status" value="1"/>
</dbReference>
<dbReference type="SUPFAM" id="SSF47226">
    <property type="entry name" value="Histidine-containing phosphotransfer domain, HPT domain"/>
    <property type="match status" value="1"/>
</dbReference>
<comment type="catalytic activity">
    <reaction evidence="1">
        <text>ATP + protein L-histidine = ADP + protein N-phospho-L-histidine.</text>
        <dbReference type="EC" id="2.7.13.3"/>
    </reaction>
</comment>
<dbReference type="InterPro" id="IPR011006">
    <property type="entry name" value="CheY-like_superfamily"/>
</dbReference>
<keyword evidence="7" id="KW-0812">Transmembrane</keyword>
<dbReference type="Proteomes" id="UP000251692">
    <property type="component" value="Unassembled WGS sequence"/>
</dbReference>
<comment type="subcellular location">
    <subcellularLocation>
        <location evidence="2">Cell membrane</location>
        <topology evidence="2">Multi-pass membrane protein</topology>
    </subcellularLocation>
</comment>
<dbReference type="CDD" id="cd16922">
    <property type="entry name" value="HATPase_EvgS-ArcB-TorS-like"/>
    <property type="match status" value="1"/>
</dbReference>
<organism evidence="24 25">
    <name type="scientific">Pontibacter arcticus</name>
    <dbReference type="NCBI Taxonomy" id="2080288"/>
    <lineage>
        <taxon>Bacteria</taxon>
        <taxon>Pseudomonadati</taxon>
        <taxon>Bacteroidota</taxon>
        <taxon>Cytophagia</taxon>
        <taxon>Cytophagales</taxon>
        <taxon>Hymenobacteraceae</taxon>
        <taxon>Pontibacter</taxon>
    </lineage>
</organism>
<keyword evidence="6" id="KW-0808">Transferase</keyword>
<dbReference type="GO" id="GO:0005524">
    <property type="term" value="F:ATP binding"/>
    <property type="evidence" value="ECO:0007669"/>
    <property type="project" value="UniProtKB-KW"/>
</dbReference>
<dbReference type="Pfam" id="PF13426">
    <property type="entry name" value="PAS_9"/>
    <property type="match status" value="1"/>
</dbReference>
<dbReference type="Pfam" id="PF01627">
    <property type="entry name" value="Hpt"/>
    <property type="match status" value="1"/>
</dbReference>
<dbReference type="PANTHER" id="PTHR45339:SF1">
    <property type="entry name" value="HYBRID SIGNAL TRANSDUCTION HISTIDINE KINASE J"/>
    <property type="match status" value="1"/>
</dbReference>
<evidence type="ECO:0000259" key="23">
    <source>
        <dbReference type="PROSITE" id="PS50894"/>
    </source>
</evidence>
<dbReference type="Gene3D" id="1.20.120.160">
    <property type="entry name" value="HPT domain"/>
    <property type="match status" value="1"/>
</dbReference>
<dbReference type="SMART" id="SM00448">
    <property type="entry name" value="REC"/>
    <property type="match status" value="1"/>
</dbReference>
<dbReference type="InterPro" id="IPR013656">
    <property type="entry name" value="PAS_4"/>
</dbReference>
<keyword evidence="12" id="KW-0902">Two-component regulatory system</keyword>
<dbReference type="InterPro" id="IPR000014">
    <property type="entry name" value="PAS"/>
</dbReference>
<evidence type="ECO:0000256" key="9">
    <source>
        <dbReference type="ARBA" id="ARBA00022777"/>
    </source>
</evidence>
<dbReference type="Pfam" id="PF08448">
    <property type="entry name" value="PAS_4"/>
    <property type="match status" value="3"/>
</dbReference>
<evidence type="ECO:0000256" key="14">
    <source>
        <dbReference type="ARBA" id="ARBA00064003"/>
    </source>
</evidence>
<feature type="modified residue" description="Phosphohistidine" evidence="16">
    <location>
        <position position="1490"/>
    </location>
</feature>
<dbReference type="CDD" id="cd17546">
    <property type="entry name" value="REC_hyHK_CKI1_RcsC-like"/>
    <property type="match status" value="1"/>
</dbReference>
<proteinExistence type="predicted"/>
<dbReference type="InterPro" id="IPR035965">
    <property type="entry name" value="PAS-like_dom_sf"/>
</dbReference>
<dbReference type="SMART" id="SM00086">
    <property type="entry name" value="PAC"/>
    <property type="match status" value="5"/>
</dbReference>
<dbReference type="Pfam" id="PF00072">
    <property type="entry name" value="Response_reg"/>
    <property type="match status" value="1"/>
</dbReference>
<dbReference type="InterPro" id="IPR013655">
    <property type="entry name" value="PAS_fold_3"/>
</dbReference>
<feature type="coiled-coil region" evidence="18">
    <location>
        <begin position="7"/>
        <end position="41"/>
    </location>
</feature>
<evidence type="ECO:0000313" key="25">
    <source>
        <dbReference type="Proteomes" id="UP000251692"/>
    </source>
</evidence>
<dbReference type="InterPro" id="IPR001789">
    <property type="entry name" value="Sig_transdc_resp-reg_receiver"/>
</dbReference>
<keyword evidence="13" id="KW-0472">Membrane</keyword>
<dbReference type="InterPro" id="IPR003661">
    <property type="entry name" value="HisK_dim/P_dom"/>
</dbReference>
<dbReference type="PRINTS" id="PR00344">
    <property type="entry name" value="BCTRLSENSOR"/>
</dbReference>
<reference evidence="24 25" key="1">
    <citation type="submission" date="2018-06" db="EMBL/GenBank/DDBJ databases">
        <authorList>
            <person name="Liu Z.-W."/>
        </authorList>
    </citation>
    <scope>NUCLEOTIDE SEQUENCE [LARGE SCALE GENOMIC DNA]</scope>
    <source>
        <strain evidence="24 25">2b14</strain>
    </source>
</reference>
<keyword evidence="25" id="KW-1185">Reference proteome</keyword>
<dbReference type="GO" id="GO:0000155">
    <property type="term" value="F:phosphorelay sensor kinase activity"/>
    <property type="evidence" value="ECO:0007669"/>
    <property type="project" value="InterPro"/>
</dbReference>
<dbReference type="EMBL" id="QMDV01000002">
    <property type="protein sequence ID" value="RAU83308.1"/>
    <property type="molecule type" value="Genomic_DNA"/>
</dbReference>
<feature type="domain" description="Response regulatory" evidence="20">
    <location>
        <begin position="1294"/>
        <end position="1412"/>
    </location>
</feature>
<dbReference type="GO" id="GO:0005886">
    <property type="term" value="C:plasma membrane"/>
    <property type="evidence" value="ECO:0007669"/>
    <property type="project" value="UniProtKB-SubCell"/>
</dbReference>
<dbReference type="PROSITE" id="PS50113">
    <property type="entry name" value="PAC"/>
    <property type="match status" value="2"/>
</dbReference>
<dbReference type="OrthoDB" id="9797097at2"/>
<dbReference type="Gene3D" id="1.10.287.130">
    <property type="match status" value="1"/>
</dbReference>
<evidence type="ECO:0000256" key="17">
    <source>
        <dbReference type="PROSITE-ProRule" id="PRU00169"/>
    </source>
</evidence>
<dbReference type="SMART" id="SM00388">
    <property type="entry name" value="HisKA"/>
    <property type="match status" value="1"/>
</dbReference>
<feature type="domain" description="HPt" evidence="23">
    <location>
        <begin position="1451"/>
        <end position="1545"/>
    </location>
</feature>
<dbReference type="InterPro" id="IPR036890">
    <property type="entry name" value="HATPase_C_sf"/>
</dbReference>
<dbReference type="PROSITE" id="PS50109">
    <property type="entry name" value="HIS_KIN"/>
    <property type="match status" value="1"/>
</dbReference>
<dbReference type="InterPro" id="IPR036097">
    <property type="entry name" value="HisK_dim/P_sf"/>
</dbReference>
<evidence type="ECO:0000259" key="19">
    <source>
        <dbReference type="PROSITE" id="PS50109"/>
    </source>
</evidence>
<reference evidence="24 25" key="2">
    <citation type="submission" date="2018-07" db="EMBL/GenBank/DDBJ databases">
        <title>Pontibacter sp. 2b14 genomic sequence and assembly.</title>
        <authorList>
            <person name="Du Z.-J."/>
        </authorList>
    </citation>
    <scope>NUCLEOTIDE SEQUENCE [LARGE SCALE GENOMIC DNA]</scope>
    <source>
        <strain evidence="24 25">2b14</strain>
    </source>
</reference>
<evidence type="ECO:0000256" key="12">
    <source>
        <dbReference type="ARBA" id="ARBA00023012"/>
    </source>
</evidence>
<sequence>MELVEEVSLLRQQLEQERKARKAAEELAQNQAQLLAELNVNPVGLTDLTQQDVCSLLLSSFFQDLQTAGLATDSKNRIIFLNTPFCQLFELPNPVSYYLGKPIHYLASLPLFADVLARQTSQDFRITEFILANGKIIEAEQLLASNANAWIYRNITDKRTEQMQVELSSAFQQEYPNPVFRCTYQGEVIFVNSGASQLLSTFSDIRVSSFKRLLKRKIILLEDSLTPFSFELKISGHYYLLFLVPLPAKGYVNIYMTDITMHKEAESALQESRNFVQNIMHTIPSIVYIYDVESDNCIYLNDRIYDVLGYTAQDIEAMNQQFFTTIVVNEDLEKLYHHTYKMLGTPNGKVHQVEYQVRDKAGNLKNISCRESVFKRKPNGEVLQVIGSAEDITLLHSKNQELKIQKDFYESILNHIPSDIAVYDHNLRYLFVNPIAVSDPALREWIIGKTNEEYCTFRNVPYERIQNREAQLQKVYREKTPVSFEEKQPDQNGGYNYHVRKLNPVLSAEGNLELIIGHGIRITELRKAQEEIELSEAKTRAILAAIPDLMFILNKEGTFLDVKNTSIAHLPLSEEYIIGHTIYEILPEHLAASLERRVTAVIESGQSATIEYELNLPTGTRHFEGRIVKYEDNEVLMITRDYTEQRKAAQEIAEKNEFIQLVLDSSPSMIFVKDAEGRYIMANHTFAEKHDLEVDNVLGKTDFELRLNEEENGFYKDIDRKVLLDGSEINVLEYFTQKNGNKLWLSTTKRPIFTKNGEMNILGIATDITEQRKATKLLQQSEKLHRLLSENSRDLICLHDIEGNYLYVSKSSQEMLGYEPEEMVGRSPYEMVLHPDECDFVVEEGQKRSITEKKNVIIQHRKRKKSGEYIWVETSIKPIQKANGEIFQIQSSSRDITERRLSEEALKSSEKKYRELIKYSQAYICTHDMKGHLLTVNPYLIETLGYTEEEMIGQKLSNFFPMQHQKNFVHYLAQFEQTNLINGILCLLNKEGKERFLYYQNYKVEEINSEPYIICIAQDITDRMLAERELKRAIEAAEESARVKENFLANMSHEIRTPMNGILGMAGLLAKTTLEPVQKDYLKIIHQSADNLLVVINDILDIAKIESGKLQLEAIPFNLYETARSAFQTLYYKAEERELAYEFKSHDLERPILVGDPYRLNQILINLLNNAIKFTEEGTVSLTTRVLEETDKTLTIEFCISDTGIGVPASKHAFIFEGFTQAYSSTTRRYGGTGLGLSICKNLVEMHGGKIWVESEEEKGSIFKFVITYDKYEGGELPECQTENIDYSRLGELKVLLAEDNEVNIFLAQSVLENWGFLVDVARNGREAVDKTRLNDYDVILMDIQMPELSGIDATHAIRAFEDKKKASIPIIALTANALKGDAEKYLSGGMSGYISKPFEEEKLFLKIEAVLPHKMQSINAVKTIVLPEKKAEPEHPLFDLSVLYKMSRGNEAFIKRTKELFVETVPLTMADMRQKSMEQDWTGVSAAAHKLKSTIDTMRIEKLKAVVRQIETDAKENHQFASIKENIAVMDDVLNRIIDEFKSDLVIH</sequence>
<dbReference type="Pfam" id="PF08447">
    <property type="entry name" value="PAS_3"/>
    <property type="match status" value="2"/>
</dbReference>
<accession>A0A364RG40</accession>
<keyword evidence="5 17" id="KW-0597">Phosphoprotein</keyword>
<evidence type="ECO:0000256" key="3">
    <source>
        <dbReference type="ARBA" id="ARBA00012438"/>
    </source>
</evidence>
<keyword evidence="11" id="KW-1133">Transmembrane helix</keyword>
<name>A0A364RG40_9BACT</name>
<keyword evidence="8" id="KW-0547">Nucleotide-binding</keyword>
<dbReference type="Gene3D" id="3.40.50.2300">
    <property type="match status" value="1"/>
</dbReference>
<evidence type="ECO:0000313" key="24">
    <source>
        <dbReference type="EMBL" id="RAU83308.1"/>
    </source>
</evidence>
<dbReference type="InterPro" id="IPR003594">
    <property type="entry name" value="HATPase_dom"/>
</dbReference>